<keyword evidence="1" id="KW-1133">Transmembrane helix</keyword>
<dbReference type="Gene3D" id="3.40.50.150">
    <property type="entry name" value="Vaccinia Virus protein VP39"/>
    <property type="match status" value="1"/>
</dbReference>
<evidence type="ECO:0000313" key="2">
    <source>
        <dbReference type="EMBL" id="CAJ0610432.1"/>
    </source>
</evidence>
<evidence type="ECO:0000313" key="3">
    <source>
        <dbReference type="Proteomes" id="UP001176961"/>
    </source>
</evidence>
<organism evidence="2 3">
    <name type="scientific">Cylicocyclus nassatus</name>
    <name type="common">Nematode worm</name>
    <dbReference type="NCBI Taxonomy" id="53992"/>
    <lineage>
        <taxon>Eukaryota</taxon>
        <taxon>Metazoa</taxon>
        <taxon>Ecdysozoa</taxon>
        <taxon>Nematoda</taxon>
        <taxon>Chromadorea</taxon>
        <taxon>Rhabditida</taxon>
        <taxon>Rhabditina</taxon>
        <taxon>Rhabditomorpha</taxon>
        <taxon>Strongyloidea</taxon>
        <taxon>Strongylidae</taxon>
        <taxon>Cylicocyclus</taxon>
    </lineage>
</organism>
<gene>
    <name evidence="2" type="ORF">CYNAS_LOCUS22415</name>
</gene>
<accession>A0AA36MIN2</accession>
<comment type="caution">
    <text evidence="2">The sequence shown here is derived from an EMBL/GenBank/DDBJ whole genome shotgun (WGS) entry which is preliminary data.</text>
</comment>
<sequence length="353" mass="40891">MNFHQKRRKSKSSRTDRLLRNSSMRHFMIFYPATVGAVIAYFFLQRHYFFSQNPWKWFSETEAEIVKRSLARERVHLQEEICSPTTKNCFHIQDTAYSRLGELAVIRDMLLANTLYTYSSAALIQPLVLTGNNKNTSEWRVDKQKLPSTYGKVMVGFAFAMEGLKFDSIKKQEVLLLGLGGGVVANFLSTLKKTKLKMTSIELDPTVRDVAVKWFELEENDMHKTILADGAKFVREEAKKGKQYRAILLDACYSTCPVEVFLKSEVVESIAHILDGDGVLAINVLTDPARNIKKINEILKVYKIYFTSCFYFYIDLQQVLLCSHRRGWTFDEQTELFTKNLQEIDRKFGFRFT</sequence>
<keyword evidence="3" id="KW-1185">Reference proteome</keyword>
<dbReference type="SUPFAM" id="SSF53335">
    <property type="entry name" value="S-adenosyl-L-methionine-dependent methyltransferases"/>
    <property type="match status" value="1"/>
</dbReference>
<dbReference type="AlphaFoldDB" id="A0AA36MIN2"/>
<name>A0AA36MIN2_CYLNA</name>
<dbReference type="Pfam" id="PF01564">
    <property type="entry name" value="Spermine_synth"/>
    <property type="match status" value="1"/>
</dbReference>
<dbReference type="EMBL" id="CATQJL010000326">
    <property type="protein sequence ID" value="CAJ0610432.1"/>
    <property type="molecule type" value="Genomic_DNA"/>
</dbReference>
<keyword evidence="1" id="KW-0472">Membrane</keyword>
<proteinExistence type="predicted"/>
<protein>
    <submittedName>
        <fullName evidence="2">Uncharacterized protein</fullName>
    </submittedName>
</protein>
<keyword evidence="1" id="KW-0812">Transmembrane</keyword>
<reference evidence="2" key="1">
    <citation type="submission" date="2023-07" db="EMBL/GenBank/DDBJ databases">
        <authorList>
            <consortium name="CYATHOMIX"/>
        </authorList>
    </citation>
    <scope>NUCLEOTIDE SEQUENCE</scope>
    <source>
        <strain evidence="2">N/A</strain>
    </source>
</reference>
<dbReference type="Proteomes" id="UP001176961">
    <property type="component" value="Unassembled WGS sequence"/>
</dbReference>
<feature type="transmembrane region" description="Helical" evidence="1">
    <location>
        <begin position="27"/>
        <end position="44"/>
    </location>
</feature>
<dbReference type="InterPro" id="IPR029063">
    <property type="entry name" value="SAM-dependent_MTases_sf"/>
</dbReference>
<evidence type="ECO:0000256" key="1">
    <source>
        <dbReference type="SAM" id="Phobius"/>
    </source>
</evidence>